<dbReference type="GeneID" id="54559120"/>
<dbReference type="Proteomes" id="UP000799537">
    <property type="component" value="Unassembled WGS sequence"/>
</dbReference>
<organism evidence="3 4">
    <name type="scientific">Zasmidium cellare ATCC 36951</name>
    <dbReference type="NCBI Taxonomy" id="1080233"/>
    <lineage>
        <taxon>Eukaryota</taxon>
        <taxon>Fungi</taxon>
        <taxon>Dikarya</taxon>
        <taxon>Ascomycota</taxon>
        <taxon>Pezizomycotina</taxon>
        <taxon>Dothideomycetes</taxon>
        <taxon>Dothideomycetidae</taxon>
        <taxon>Mycosphaerellales</taxon>
        <taxon>Mycosphaerellaceae</taxon>
        <taxon>Zasmidium</taxon>
    </lineage>
</organism>
<proteinExistence type="predicted"/>
<feature type="domain" description="Aminoglycoside phosphotransferase" evidence="2">
    <location>
        <begin position="241"/>
        <end position="447"/>
    </location>
</feature>
<sequence length="531" mass="58788">MSTSGRGSSRARPTRRSQRQVTPDEDIRGAALGLRAQLVQMRDDAHANLAGHRQGQVVLQQERAAFNATVAAKLAAMQAAASDDDTVIPSLLTGDVERDQPGEDTRMVQDVGVHHQEPATTDLDPQVDQSIEDLPGADQSAITDGPIHAETSEDAHQEEASEEEKALQLRTNQFVLSMDWDAVAAVASKFRGGELCKFGQAHRVGHFNLVRGVHFDNGVSWVVRLRLPALSSVFGDREAMDVESVMRMEIATTKFLRQKTTLPIPEIVAYDLNPDNELGTPYMFMQYISGDPAKELAEKRGCQYGTYGTPAQNERFWRRVAEIHIELASIQFDQIGSLYEDGDGFKIGPELETGKGPWNTAEEYYKDLAGQVFIAADTVTDPLLRQHESFDYIPKMFPTLMQLYGKPGQEGPFSLVNRDLGPHNLLVDNEFNIVGVIGFDGVMAAPVEVVAQMPALMGMGLQPPGHVEMNPLHLQTIQEQSPRLEAYARIFGEAADRRALWVNEKWWEGYKKLYLAKQGVVDGSGDVEMQD</sequence>
<evidence type="ECO:0000313" key="3">
    <source>
        <dbReference type="EMBL" id="KAF2168679.1"/>
    </source>
</evidence>
<dbReference type="Pfam" id="PF01636">
    <property type="entry name" value="APH"/>
    <property type="match status" value="1"/>
</dbReference>
<dbReference type="PANTHER" id="PTHR21310">
    <property type="entry name" value="AMINOGLYCOSIDE PHOSPHOTRANSFERASE-RELATED-RELATED"/>
    <property type="match status" value="1"/>
</dbReference>
<dbReference type="RefSeq" id="XP_033669568.1">
    <property type="nucleotide sequence ID" value="XM_033805848.1"/>
</dbReference>
<dbReference type="InterPro" id="IPR002575">
    <property type="entry name" value="Aminoglycoside_PTrfase"/>
</dbReference>
<dbReference type="InterPro" id="IPR051678">
    <property type="entry name" value="AGP_Transferase"/>
</dbReference>
<evidence type="ECO:0000256" key="1">
    <source>
        <dbReference type="SAM" id="MobiDB-lite"/>
    </source>
</evidence>
<keyword evidence="4" id="KW-1185">Reference proteome</keyword>
<name>A0A6A6CSD8_ZASCE</name>
<feature type="region of interest" description="Disordered" evidence="1">
    <location>
        <begin position="1"/>
        <end position="28"/>
    </location>
</feature>
<dbReference type="InterPro" id="IPR011009">
    <property type="entry name" value="Kinase-like_dom_sf"/>
</dbReference>
<accession>A0A6A6CSD8</accession>
<reference evidence="3" key="1">
    <citation type="journal article" date="2020" name="Stud. Mycol.">
        <title>101 Dothideomycetes genomes: a test case for predicting lifestyles and emergence of pathogens.</title>
        <authorList>
            <person name="Haridas S."/>
            <person name="Albert R."/>
            <person name="Binder M."/>
            <person name="Bloem J."/>
            <person name="Labutti K."/>
            <person name="Salamov A."/>
            <person name="Andreopoulos B."/>
            <person name="Baker S."/>
            <person name="Barry K."/>
            <person name="Bills G."/>
            <person name="Bluhm B."/>
            <person name="Cannon C."/>
            <person name="Castanera R."/>
            <person name="Culley D."/>
            <person name="Daum C."/>
            <person name="Ezra D."/>
            <person name="Gonzalez J."/>
            <person name="Henrissat B."/>
            <person name="Kuo A."/>
            <person name="Liang C."/>
            <person name="Lipzen A."/>
            <person name="Lutzoni F."/>
            <person name="Magnuson J."/>
            <person name="Mondo S."/>
            <person name="Nolan M."/>
            <person name="Ohm R."/>
            <person name="Pangilinan J."/>
            <person name="Park H.-J."/>
            <person name="Ramirez L."/>
            <person name="Alfaro M."/>
            <person name="Sun H."/>
            <person name="Tritt A."/>
            <person name="Yoshinaga Y."/>
            <person name="Zwiers L.-H."/>
            <person name="Turgeon B."/>
            <person name="Goodwin S."/>
            <person name="Spatafora J."/>
            <person name="Crous P."/>
            <person name="Grigoriev I."/>
        </authorList>
    </citation>
    <scope>NUCLEOTIDE SEQUENCE</scope>
    <source>
        <strain evidence="3">ATCC 36951</strain>
    </source>
</reference>
<dbReference type="PANTHER" id="PTHR21310:SF15">
    <property type="entry name" value="AMINOGLYCOSIDE PHOSPHOTRANSFERASE DOMAIN-CONTAINING PROTEIN"/>
    <property type="match status" value="1"/>
</dbReference>
<protein>
    <recommendedName>
        <fullName evidence="2">Aminoglycoside phosphotransferase domain-containing protein</fullName>
    </recommendedName>
</protein>
<dbReference type="OrthoDB" id="5327538at2759"/>
<evidence type="ECO:0000313" key="4">
    <source>
        <dbReference type="Proteomes" id="UP000799537"/>
    </source>
</evidence>
<dbReference type="SUPFAM" id="SSF56112">
    <property type="entry name" value="Protein kinase-like (PK-like)"/>
    <property type="match status" value="1"/>
</dbReference>
<gene>
    <name evidence="3" type="ORF">M409DRAFT_21419</name>
</gene>
<dbReference type="EMBL" id="ML993590">
    <property type="protein sequence ID" value="KAF2168679.1"/>
    <property type="molecule type" value="Genomic_DNA"/>
</dbReference>
<dbReference type="AlphaFoldDB" id="A0A6A6CSD8"/>
<evidence type="ECO:0000259" key="2">
    <source>
        <dbReference type="Pfam" id="PF01636"/>
    </source>
</evidence>